<dbReference type="Pfam" id="PF00294">
    <property type="entry name" value="PfkB"/>
    <property type="match status" value="1"/>
</dbReference>
<evidence type="ECO:0000313" key="15">
    <source>
        <dbReference type="Proteomes" id="UP000199227"/>
    </source>
</evidence>
<dbReference type="Proteomes" id="UP000199227">
    <property type="component" value="Unassembled WGS sequence"/>
</dbReference>
<dbReference type="EC" id="2.7.1.167" evidence="11"/>
<dbReference type="Pfam" id="PF01467">
    <property type="entry name" value="CTP_transf_like"/>
    <property type="match status" value="1"/>
</dbReference>
<feature type="domain" description="Carbohydrate kinase PfkB" evidence="12">
    <location>
        <begin position="10"/>
        <end position="307"/>
    </location>
</feature>
<comment type="catalytic activity">
    <reaction evidence="10 11">
        <text>D-glycero-beta-D-manno-heptose 1-phosphate + ATP + H(+) = ADP-D-glycero-beta-D-manno-heptose + diphosphate</text>
        <dbReference type="Rhea" id="RHEA:27465"/>
        <dbReference type="ChEBI" id="CHEBI:15378"/>
        <dbReference type="ChEBI" id="CHEBI:30616"/>
        <dbReference type="ChEBI" id="CHEBI:33019"/>
        <dbReference type="ChEBI" id="CHEBI:59967"/>
        <dbReference type="ChEBI" id="CHEBI:61593"/>
        <dbReference type="EC" id="2.7.7.70"/>
    </reaction>
</comment>
<dbReference type="InterPro" id="IPR029056">
    <property type="entry name" value="Ribokinase-like"/>
</dbReference>
<dbReference type="InterPro" id="IPR014729">
    <property type="entry name" value="Rossmann-like_a/b/a_fold"/>
</dbReference>
<feature type="region of interest" description="Ribokinase" evidence="11">
    <location>
        <begin position="1"/>
        <end position="320"/>
    </location>
</feature>
<keyword evidence="5 11" id="KW-0547">Nucleotide-binding</keyword>
<evidence type="ECO:0000259" key="12">
    <source>
        <dbReference type="Pfam" id="PF00294"/>
    </source>
</evidence>
<evidence type="ECO:0000313" key="14">
    <source>
        <dbReference type="EMBL" id="SFP66119.1"/>
    </source>
</evidence>
<keyword evidence="6 11" id="KW-0418">Kinase</keyword>
<dbReference type="STRING" id="223786.SAMN05216234_13112"/>
<dbReference type="EMBL" id="FOXB01000031">
    <property type="protein sequence ID" value="SFP66119.1"/>
    <property type="molecule type" value="Genomic_DNA"/>
</dbReference>
<evidence type="ECO:0000256" key="4">
    <source>
        <dbReference type="ARBA" id="ARBA00022695"/>
    </source>
</evidence>
<keyword evidence="4 11" id="KW-0548">Nucleotidyltransferase</keyword>
<comment type="catalytic activity">
    <reaction evidence="11">
        <text>D-glycero-beta-D-manno-heptose 7-phosphate + ATP = D-glycero-beta-D-manno-heptose 1,7-bisphosphate + ADP + H(+)</text>
        <dbReference type="Rhea" id="RHEA:27473"/>
        <dbReference type="ChEBI" id="CHEBI:15378"/>
        <dbReference type="ChEBI" id="CHEBI:30616"/>
        <dbReference type="ChEBI" id="CHEBI:60204"/>
        <dbReference type="ChEBI" id="CHEBI:60208"/>
        <dbReference type="ChEBI" id="CHEBI:456216"/>
        <dbReference type="EC" id="2.7.1.167"/>
    </reaction>
</comment>
<dbReference type="SUPFAM" id="SSF52374">
    <property type="entry name" value="Nucleotidylyl transferase"/>
    <property type="match status" value="1"/>
</dbReference>
<dbReference type="OrthoDB" id="9802794at2"/>
<dbReference type="GO" id="GO:0097171">
    <property type="term" value="P:ADP-L-glycero-beta-D-manno-heptose biosynthetic process"/>
    <property type="evidence" value="ECO:0007669"/>
    <property type="project" value="UniProtKB-UniPathway"/>
</dbReference>
<dbReference type="GO" id="GO:0033786">
    <property type="term" value="F:heptose-1-phosphate adenylyltransferase activity"/>
    <property type="evidence" value="ECO:0007669"/>
    <property type="project" value="UniProtKB-UniRule"/>
</dbReference>
<evidence type="ECO:0000256" key="11">
    <source>
        <dbReference type="HAMAP-Rule" id="MF_01603"/>
    </source>
</evidence>
<gene>
    <name evidence="11" type="primary">hldE</name>
    <name evidence="14" type="ORF">SAMN05216234_13112</name>
</gene>
<organism evidence="14 15">
    <name type="scientific">Hydrogenimonas thermophila</name>
    <dbReference type="NCBI Taxonomy" id="223786"/>
    <lineage>
        <taxon>Bacteria</taxon>
        <taxon>Pseudomonadati</taxon>
        <taxon>Campylobacterota</taxon>
        <taxon>Epsilonproteobacteria</taxon>
        <taxon>Campylobacterales</taxon>
        <taxon>Hydrogenimonadaceae</taxon>
        <taxon>Hydrogenimonas</taxon>
    </lineage>
</organism>
<dbReference type="HAMAP" id="MF_01603">
    <property type="entry name" value="HldE"/>
    <property type="match status" value="1"/>
</dbReference>
<evidence type="ECO:0000256" key="1">
    <source>
        <dbReference type="ARBA" id="ARBA00002319"/>
    </source>
</evidence>
<dbReference type="InterPro" id="IPR023030">
    <property type="entry name" value="Bifunc_HldE"/>
</dbReference>
<keyword evidence="9 11" id="KW-0119">Carbohydrate metabolism</keyword>
<sequence>MRKYQSLKPSVLVVGDLMIDHYLWGRTERISPEAPVPVIDVQSESEVLGGAGNVVNNLIALGADVTVASAIGKDENGKRLTKMLKSLGVNTDALIAEPKRRTTRKSRVIASHQQVVRFDSETRQDITKESEDKILAAIQKKLLVTDVILLSDYGKGVLSDRLTRQIIQMARASNIKVLVDPKGKDYSKYSGATLVTPNKKEASEATGINIVDDESLQRAGFKLKNELNLDMAMITLSEEGMAIFDDSFRKFPTVAREVYDVTGAGDTVLSTLGFVLATGGDIDEAAKIANAAAAVVVGKLGSATCSWDEIIAYETTLHESTTEHRIKSREDLSLTIKRLKSEGKKIVFTNGCFDILHLGHVKYLETAKSFGDVLIVGVNSDASVKRLKGESRPVNPEYDRAYLLAALDAVDFVTIFDEDTPYELIKVVEPDILVKGGDYKGKEVVGSDIAKEVRLVDFVDGKSTTSIIKRVKTKR</sequence>
<dbReference type="GO" id="GO:0005524">
    <property type="term" value="F:ATP binding"/>
    <property type="evidence" value="ECO:0007669"/>
    <property type="project" value="UniProtKB-UniRule"/>
</dbReference>
<comment type="function">
    <text evidence="2 11">Catalyzes the ADP transfer from ATP to D-glycero-beta-D-manno-heptose 1-phosphate, yielding ADP-D-glycero-beta-D-manno-heptose.</text>
</comment>
<evidence type="ECO:0000256" key="9">
    <source>
        <dbReference type="ARBA" id="ARBA00023277"/>
    </source>
</evidence>
<dbReference type="UniPathway" id="UPA00356">
    <property type="reaction ID" value="UER00437"/>
</dbReference>
<dbReference type="FunFam" id="3.40.1190.20:FF:000002">
    <property type="entry name" value="Bifunctional protein HldE"/>
    <property type="match status" value="1"/>
</dbReference>
<comment type="function">
    <text evidence="1 11">Catalyzes the phosphorylation of D-glycero-D-manno-heptose 7-phosphate at the C-1 position to selectively form D-glycero-beta-D-manno-heptose-1,7-bisphosphate.</text>
</comment>
<comment type="similarity">
    <text evidence="11">In the N-terminal section; belongs to the carbohydrate kinase PfkB family.</text>
</comment>
<evidence type="ECO:0000256" key="2">
    <source>
        <dbReference type="ARBA" id="ARBA00003753"/>
    </source>
</evidence>
<dbReference type="RefSeq" id="WP_092913258.1">
    <property type="nucleotide sequence ID" value="NZ_FOXB01000031.1"/>
</dbReference>
<evidence type="ECO:0000259" key="13">
    <source>
        <dbReference type="Pfam" id="PF01467"/>
    </source>
</evidence>
<feature type="binding site" evidence="11">
    <location>
        <begin position="198"/>
        <end position="201"/>
    </location>
    <ligand>
        <name>ATP</name>
        <dbReference type="ChEBI" id="CHEBI:30616"/>
    </ligand>
</feature>
<comment type="pathway">
    <text evidence="11">Nucleotide-sugar biosynthesis; ADP-L-glycero-beta-D-manno-heptose biosynthesis; ADP-L-glycero-beta-D-manno-heptose from D-glycero-beta-D-manno-heptose 7-phosphate: step 3/4.</text>
</comment>
<dbReference type="Gene3D" id="3.40.50.620">
    <property type="entry name" value="HUPs"/>
    <property type="match status" value="1"/>
</dbReference>
<keyword evidence="7 11" id="KW-0067">ATP-binding</keyword>
<evidence type="ECO:0000256" key="3">
    <source>
        <dbReference type="ARBA" id="ARBA00022679"/>
    </source>
</evidence>
<dbReference type="EC" id="2.7.7.70" evidence="11"/>
<dbReference type="InterPro" id="IPR011611">
    <property type="entry name" value="PfkB_dom"/>
</dbReference>
<dbReference type="Gene3D" id="3.40.1190.20">
    <property type="match status" value="1"/>
</dbReference>
<dbReference type="PANTHER" id="PTHR46969">
    <property type="entry name" value="BIFUNCTIONAL PROTEIN HLDE"/>
    <property type="match status" value="1"/>
</dbReference>
<protein>
    <recommendedName>
        <fullName evidence="11">Bifunctional protein HldE</fullName>
    </recommendedName>
    <domain>
        <recommendedName>
            <fullName evidence="11">D-beta-D-heptose 7-phosphate kinase</fullName>
            <ecNumber evidence="11">2.7.1.167</ecNumber>
        </recommendedName>
        <alternativeName>
            <fullName evidence="11">D-beta-D-heptose 7-phosphotransferase</fullName>
        </alternativeName>
        <alternativeName>
            <fullName evidence="11">D-glycero-beta-D-manno-heptose-7-phosphate kinase</fullName>
        </alternativeName>
    </domain>
    <domain>
        <recommendedName>
            <fullName evidence="11">D-beta-D-heptose 1-phosphate adenylyltransferase</fullName>
            <ecNumber evidence="11">2.7.7.70</ecNumber>
        </recommendedName>
        <alternativeName>
            <fullName evidence="11">D-glycero-beta-D-manno-heptose 1-phosphate adenylyltransferase</fullName>
        </alternativeName>
    </domain>
</protein>
<dbReference type="PANTHER" id="PTHR46969:SF1">
    <property type="entry name" value="BIFUNCTIONAL PROTEIN HLDE"/>
    <property type="match status" value="1"/>
</dbReference>
<dbReference type="InterPro" id="IPR004821">
    <property type="entry name" value="Cyt_trans-like"/>
</dbReference>
<dbReference type="GO" id="GO:0033785">
    <property type="term" value="F:heptose 7-phosphate kinase activity"/>
    <property type="evidence" value="ECO:0007669"/>
    <property type="project" value="UniProtKB-UniRule"/>
</dbReference>
<comment type="pathway">
    <text evidence="11">Nucleotide-sugar biosynthesis; ADP-L-glycero-beta-D-manno-heptose biosynthesis; ADP-L-glycero-beta-D-manno-heptose from D-glycero-beta-D-manno-heptose 7-phosphate: step 1/4.</text>
</comment>
<dbReference type="GO" id="GO:0016773">
    <property type="term" value="F:phosphotransferase activity, alcohol group as acceptor"/>
    <property type="evidence" value="ECO:0007669"/>
    <property type="project" value="InterPro"/>
</dbReference>
<name>A0A1I5S5W8_9BACT</name>
<dbReference type="GO" id="GO:0005829">
    <property type="term" value="C:cytosol"/>
    <property type="evidence" value="ECO:0007669"/>
    <property type="project" value="TreeGrafter"/>
</dbReference>
<reference evidence="14 15" key="1">
    <citation type="submission" date="2016-10" db="EMBL/GenBank/DDBJ databases">
        <authorList>
            <person name="de Groot N.N."/>
        </authorList>
    </citation>
    <scope>NUCLEOTIDE SEQUENCE [LARGE SCALE GENOMIC DNA]</scope>
    <source>
        <strain evidence="14 15">EP1-55-1</strain>
    </source>
</reference>
<dbReference type="SUPFAM" id="SSF53613">
    <property type="entry name" value="Ribokinase-like"/>
    <property type="match status" value="1"/>
</dbReference>
<evidence type="ECO:0000256" key="8">
    <source>
        <dbReference type="ARBA" id="ARBA00023268"/>
    </source>
</evidence>
<dbReference type="AlphaFoldDB" id="A0A1I5S5W8"/>
<dbReference type="InterPro" id="IPR011913">
    <property type="entry name" value="RfaE_dom_I"/>
</dbReference>
<dbReference type="NCBIfam" id="TIGR02198">
    <property type="entry name" value="rfaE_dom_I"/>
    <property type="match status" value="1"/>
</dbReference>
<feature type="active site" evidence="11">
    <location>
        <position position="266"/>
    </location>
</feature>
<proteinExistence type="inferred from homology"/>
<feature type="domain" description="Cytidyltransferase-like" evidence="13">
    <location>
        <begin position="348"/>
        <end position="440"/>
    </location>
</feature>
<dbReference type="NCBIfam" id="TIGR00125">
    <property type="entry name" value="cyt_tran_rel"/>
    <property type="match status" value="1"/>
</dbReference>
<evidence type="ECO:0000256" key="5">
    <source>
        <dbReference type="ARBA" id="ARBA00022741"/>
    </source>
</evidence>
<evidence type="ECO:0000256" key="7">
    <source>
        <dbReference type="ARBA" id="ARBA00022840"/>
    </source>
</evidence>
<keyword evidence="15" id="KW-1185">Reference proteome</keyword>
<keyword evidence="8 11" id="KW-0511">Multifunctional enzyme</keyword>
<comment type="subunit">
    <text evidence="11">Homodimer.</text>
</comment>
<accession>A0A1I5S5W8</accession>
<evidence type="ECO:0000256" key="10">
    <source>
        <dbReference type="ARBA" id="ARBA00047428"/>
    </source>
</evidence>
<feature type="region of interest" description="Cytidylyltransferase" evidence="11">
    <location>
        <begin position="348"/>
        <end position="475"/>
    </location>
</feature>
<dbReference type="InterPro" id="IPR011914">
    <property type="entry name" value="RfaE_dom_II"/>
</dbReference>
<comment type="similarity">
    <text evidence="11">In the C-terminal section; belongs to the cytidylyltransferase family.</text>
</comment>
<evidence type="ECO:0000256" key="6">
    <source>
        <dbReference type="ARBA" id="ARBA00022777"/>
    </source>
</evidence>
<keyword evidence="3 11" id="KW-0808">Transferase</keyword>
<dbReference type="NCBIfam" id="TIGR02199">
    <property type="entry name" value="rfaE_dom_II"/>
    <property type="match status" value="1"/>
</dbReference>
<dbReference type="CDD" id="cd01172">
    <property type="entry name" value="RfaE_like"/>
    <property type="match status" value="1"/>
</dbReference>